<sequence length="402" mass="41944">MHMHGFACVTVDADEDEPAEVTVPVPAGPEHPSVTEPDDGADDSDSDSDEPDETPAGSDGDDGDSDDSDDSAGDGSDEEPDAPPADGGDSDGDDGDGDGDDDDVTDEPPADNGDGDDASTHTVTFTLRGGGEPLDGFEIEVNEFGGGVAESGPIEYVDTLETDENGEVSIDLENGAYVALPQIGSANWVNMGDGFFNVDGEDRTFNMVLTRPEGDSTLTVRVTEFGSYSGDDGAPIEGAEVTISEWAREIEETDTTDADGVATFVVPVGEYSINVDAEGYLWVPETTDMMAEIATDFSEVEVNPQLFVDPPDHDLTLTVIDADTGGPIEEADIAGVGGRPGSGDALIGGVTDADGVAVMNAMEPLSDYTIDVRADGYESQTFNEPLTEDTERTIELVPESDT</sequence>
<dbReference type="RefSeq" id="WP_340602711.1">
    <property type="nucleotide sequence ID" value="NZ_JBBMXV010000001.1"/>
</dbReference>
<organism evidence="2 3">
    <name type="scientific">Halalkalicoccus tibetensis</name>
    <dbReference type="NCBI Taxonomy" id="175632"/>
    <lineage>
        <taxon>Archaea</taxon>
        <taxon>Methanobacteriati</taxon>
        <taxon>Methanobacteriota</taxon>
        <taxon>Stenosarchaea group</taxon>
        <taxon>Halobacteria</taxon>
        <taxon>Halobacteriales</taxon>
        <taxon>Halococcaceae</taxon>
        <taxon>Halalkalicoccus</taxon>
    </lineage>
</organism>
<name>A0ABD5UYK9_9EURY</name>
<gene>
    <name evidence="2" type="ORF">ACFQGH_03195</name>
</gene>
<reference evidence="2 3" key="1">
    <citation type="journal article" date="2019" name="Int. J. Syst. Evol. Microbiol.">
        <title>The Global Catalogue of Microorganisms (GCM) 10K type strain sequencing project: providing services to taxonomists for standard genome sequencing and annotation.</title>
        <authorList>
            <consortium name="The Broad Institute Genomics Platform"/>
            <consortium name="The Broad Institute Genome Sequencing Center for Infectious Disease"/>
            <person name="Wu L."/>
            <person name="Ma J."/>
        </authorList>
    </citation>
    <scope>NUCLEOTIDE SEQUENCE [LARGE SCALE GENOMIC DNA]</scope>
    <source>
        <strain evidence="2 3">CGMCC 1.3240</strain>
    </source>
</reference>
<comment type="caution">
    <text evidence="2">The sequence shown here is derived from an EMBL/GenBank/DDBJ whole genome shotgun (WGS) entry which is preliminary data.</text>
</comment>
<dbReference type="Gene3D" id="2.60.40.1120">
    <property type="entry name" value="Carboxypeptidase-like, regulatory domain"/>
    <property type="match status" value="2"/>
</dbReference>
<dbReference type="AlphaFoldDB" id="A0ABD5UYK9"/>
<feature type="region of interest" description="Disordered" evidence="1">
    <location>
        <begin position="1"/>
        <end position="134"/>
    </location>
</feature>
<evidence type="ECO:0000256" key="1">
    <source>
        <dbReference type="SAM" id="MobiDB-lite"/>
    </source>
</evidence>
<accession>A0ABD5UYK9</accession>
<dbReference type="SUPFAM" id="SSF49464">
    <property type="entry name" value="Carboxypeptidase regulatory domain-like"/>
    <property type="match status" value="1"/>
</dbReference>
<dbReference type="InterPro" id="IPR008969">
    <property type="entry name" value="CarboxyPept-like_regulatory"/>
</dbReference>
<dbReference type="Pfam" id="PF13620">
    <property type="entry name" value="CarboxypepD_reg"/>
    <property type="match status" value="1"/>
</dbReference>
<keyword evidence="3" id="KW-1185">Reference proteome</keyword>
<protein>
    <submittedName>
        <fullName evidence="2">Carboxypeptidase-like regulatory domain-containing protein</fullName>
    </submittedName>
</protein>
<feature type="compositionally biased region" description="Acidic residues" evidence="1">
    <location>
        <begin position="36"/>
        <end position="81"/>
    </location>
</feature>
<evidence type="ECO:0000313" key="3">
    <source>
        <dbReference type="Proteomes" id="UP001596312"/>
    </source>
</evidence>
<dbReference type="Proteomes" id="UP001596312">
    <property type="component" value="Unassembled WGS sequence"/>
</dbReference>
<evidence type="ECO:0000313" key="2">
    <source>
        <dbReference type="EMBL" id="MFC6904202.1"/>
    </source>
</evidence>
<proteinExistence type="predicted"/>
<feature type="compositionally biased region" description="Acidic residues" evidence="1">
    <location>
        <begin position="88"/>
        <end position="117"/>
    </location>
</feature>
<dbReference type="SUPFAM" id="SSF49478">
    <property type="entry name" value="Cna protein B-type domain"/>
    <property type="match status" value="1"/>
</dbReference>
<dbReference type="EMBL" id="JBHSXQ010000001">
    <property type="protein sequence ID" value="MFC6904202.1"/>
    <property type="molecule type" value="Genomic_DNA"/>
</dbReference>